<dbReference type="Gene3D" id="1.10.10.680">
    <property type="entry name" value="Hypothetical protein VC1899 (Restriction endonuclease-like)"/>
    <property type="match status" value="1"/>
</dbReference>
<organism evidence="3 4">
    <name type="scientific">Thauera aminoaromatica</name>
    <dbReference type="NCBI Taxonomy" id="164330"/>
    <lineage>
        <taxon>Bacteria</taxon>
        <taxon>Pseudomonadati</taxon>
        <taxon>Pseudomonadota</taxon>
        <taxon>Betaproteobacteria</taxon>
        <taxon>Rhodocyclales</taxon>
        <taxon>Zoogloeaceae</taxon>
        <taxon>Thauera</taxon>
    </lineage>
</organism>
<dbReference type="Pfam" id="PF23400">
    <property type="entry name" value="CARF_Card1"/>
    <property type="match status" value="1"/>
</dbReference>
<dbReference type="Pfam" id="PF09002">
    <property type="entry name" value="Card1_endonuc"/>
    <property type="match status" value="1"/>
</dbReference>
<dbReference type="InterPro" id="IPR056339">
    <property type="entry name" value="CARF_Card1"/>
</dbReference>
<dbReference type="AlphaFoldDB" id="A0A5C7S5C1"/>
<evidence type="ECO:0000313" key="3">
    <source>
        <dbReference type="EMBL" id="TXH79078.1"/>
    </source>
</evidence>
<name>A0A5C7S5C1_THASP</name>
<dbReference type="SUPFAM" id="SSF52980">
    <property type="entry name" value="Restriction endonuclease-like"/>
    <property type="match status" value="1"/>
</dbReference>
<dbReference type="EMBL" id="SSFD01000365">
    <property type="protein sequence ID" value="TXH79078.1"/>
    <property type="molecule type" value="Genomic_DNA"/>
</dbReference>
<evidence type="ECO:0000259" key="2">
    <source>
        <dbReference type="Pfam" id="PF23400"/>
    </source>
</evidence>
<feature type="domain" description="Card1 CARF" evidence="2">
    <location>
        <begin position="40"/>
        <end position="181"/>
    </location>
</feature>
<evidence type="ECO:0000259" key="1">
    <source>
        <dbReference type="Pfam" id="PF09002"/>
    </source>
</evidence>
<dbReference type="InterPro" id="IPR015093">
    <property type="entry name" value="Card1_endonucl_dom"/>
</dbReference>
<dbReference type="InterPro" id="IPR011335">
    <property type="entry name" value="Restrct_endonuc-II-like"/>
</dbReference>
<dbReference type="Proteomes" id="UP000321192">
    <property type="component" value="Unassembled WGS sequence"/>
</dbReference>
<feature type="domain" description="Card1 endonuclease" evidence="1">
    <location>
        <begin position="276"/>
        <end position="412"/>
    </location>
</feature>
<accession>A0A5C7S5C1</accession>
<dbReference type="InterPro" id="IPR011856">
    <property type="entry name" value="tRNA_endonuc-like_dom_sf"/>
</dbReference>
<protein>
    <submittedName>
        <fullName evidence="3">DUF1887 family protein</fullName>
    </submittedName>
</protein>
<comment type="caution">
    <text evidence="3">The sequence shown here is derived from an EMBL/GenBank/DDBJ whole genome shotgun (WGS) entry which is preliminary data.</text>
</comment>
<sequence>MAPCGQGSHLRPGWVQAGASSLTKPISPSTSTGPQHPMKIHLCLVSAQAAANLLPALDKHHRPDAVVLITTASMQSQADNLAAVFRENGLQVSAIKLENEHDFEHMEETLMGFATEHEDDEILLNLTGGTKFMALAAQSVADEAQWQKFYVDADTDQITLLGRKSRSTSQALSEQLRLRHYLRGYGFDLSGKSEPFNPNHQQQSLMSTLVLQIGSLESPLAQLNWLAQQAEDQRKLDVTMAPSQQDSRSLEALLRQFSDAGMLVVSGATIRFPNQAALRFVKGGWLEQHVFQQVASVSGELHIRDKAANLEVTDSAGVKNEMDVAFMARNRLFVLECKTARMDKPEAPKANDTLFKLAENCRRIGGIATKGMLVSYRKLRDSETKLARALHIEVVAGQDISRLPEKLKSWVRPR</sequence>
<gene>
    <name evidence="3" type="ORF">E6Q80_21300</name>
</gene>
<evidence type="ECO:0000313" key="4">
    <source>
        <dbReference type="Proteomes" id="UP000321192"/>
    </source>
</evidence>
<reference evidence="3 4" key="1">
    <citation type="submission" date="2018-09" db="EMBL/GenBank/DDBJ databases">
        <title>Metagenome Assembled Genomes from an Advanced Water Purification Facility.</title>
        <authorList>
            <person name="Stamps B.W."/>
            <person name="Spear J.R."/>
        </authorList>
    </citation>
    <scope>NUCLEOTIDE SEQUENCE [LARGE SCALE GENOMIC DNA]</scope>
    <source>
        <strain evidence="3">Bin_27_1</strain>
    </source>
</reference>
<dbReference type="GO" id="GO:0003676">
    <property type="term" value="F:nucleic acid binding"/>
    <property type="evidence" value="ECO:0007669"/>
    <property type="project" value="InterPro"/>
</dbReference>
<dbReference type="Gene3D" id="3.40.50.10770">
    <property type="entry name" value="Hypothetical protein VC1899 like domain (Restriction endonuclease-like)"/>
    <property type="match status" value="1"/>
</dbReference>
<dbReference type="Gene3D" id="3.40.1350.10">
    <property type="match status" value="1"/>
</dbReference>
<dbReference type="CDD" id="cd22364">
    <property type="entry name" value="VC1899-like"/>
    <property type="match status" value="1"/>
</dbReference>
<proteinExistence type="predicted"/>